<name>A0A0P1ABA0_PLAHL</name>
<evidence type="ECO:0000313" key="1">
    <source>
        <dbReference type="EMBL" id="CEG38102.1"/>
    </source>
</evidence>
<dbReference type="AlphaFoldDB" id="A0A0P1ABA0"/>
<reference evidence="2" key="1">
    <citation type="submission" date="2014-09" db="EMBL/GenBank/DDBJ databases">
        <authorList>
            <person name="Sharma Rahul"/>
            <person name="Thines Marco"/>
        </authorList>
    </citation>
    <scope>NUCLEOTIDE SEQUENCE [LARGE SCALE GENOMIC DNA]</scope>
</reference>
<protein>
    <submittedName>
        <fullName evidence="1">Uncharacterized protein</fullName>
    </submittedName>
</protein>
<evidence type="ECO:0000313" key="2">
    <source>
        <dbReference type="Proteomes" id="UP000054928"/>
    </source>
</evidence>
<keyword evidence="2" id="KW-1185">Reference proteome</keyword>
<sequence>MKRSSMKLCSQVFVEVWTDVQLGGGTLLYSERELNTGEVYPIGDIALTKEQKFP</sequence>
<dbReference type="RefSeq" id="XP_024574471.1">
    <property type="nucleotide sequence ID" value="XM_024723501.1"/>
</dbReference>
<accession>A0A0P1ABA0</accession>
<dbReference type="GeneID" id="36403251"/>
<organism evidence="1 2">
    <name type="scientific">Plasmopara halstedii</name>
    <name type="common">Downy mildew of sunflower</name>
    <dbReference type="NCBI Taxonomy" id="4781"/>
    <lineage>
        <taxon>Eukaryota</taxon>
        <taxon>Sar</taxon>
        <taxon>Stramenopiles</taxon>
        <taxon>Oomycota</taxon>
        <taxon>Peronosporomycetes</taxon>
        <taxon>Peronosporales</taxon>
        <taxon>Peronosporaceae</taxon>
        <taxon>Plasmopara</taxon>
    </lineage>
</organism>
<proteinExistence type="predicted"/>
<dbReference type="Proteomes" id="UP000054928">
    <property type="component" value="Unassembled WGS sequence"/>
</dbReference>
<dbReference type="EMBL" id="CCYD01000321">
    <property type="protein sequence ID" value="CEG38102.1"/>
    <property type="molecule type" value="Genomic_DNA"/>
</dbReference>